<keyword evidence="2" id="KW-1185">Reference proteome</keyword>
<evidence type="ECO:0000313" key="1">
    <source>
        <dbReference type="EMBL" id="KRW99526.1"/>
    </source>
</evidence>
<gene>
    <name evidence="1" type="ORF">PPERSA_03996</name>
</gene>
<evidence type="ECO:0000313" key="2">
    <source>
        <dbReference type="Proteomes" id="UP000054937"/>
    </source>
</evidence>
<sequence length="228" mass="27008">MDKLKGFINNEINQQQSKISTLENTPTDFYILLDMNSNFWSQDDYKKSNEFLTQLRSTFCTLLAYTFGNMVYIYIYDNLQSTLLFPNSESVSYFKYQGQNLESDNMEDLKQISHFTDGVFTQISHTSLNSLEQVTKYIFLRDQLASKILKKPSNIDWLDNLHDFNRYKEEQENSKQRVLINFYQMCCRCENNLEQQGKLCSHCLSYYCDECQQGILQCVKCNTNFDEY</sequence>
<accession>A0A0V0QBB2</accession>
<name>A0A0V0QBB2_PSEPJ</name>
<dbReference type="EMBL" id="LDAU01000211">
    <property type="protein sequence ID" value="KRW99526.1"/>
    <property type="molecule type" value="Genomic_DNA"/>
</dbReference>
<dbReference type="Proteomes" id="UP000054937">
    <property type="component" value="Unassembled WGS sequence"/>
</dbReference>
<protein>
    <submittedName>
        <fullName evidence="1">Uncharacterized protein</fullName>
    </submittedName>
</protein>
<dbReference type="AlphaFoldDB" id="A0A0V0QBB2"/>
<organism evidence="1 2">
    <name type="scientific">Pseudocohnilembus persalinus</name>
    <name type="common">Ciliate</name>
    <dbReference type="NCBI Taxonomy" id="266149"/>
    <lineage>
        <taxon>Eukaryota</taxon>
        <taxon>Sar</taxon>
        <taxon>Alveolata</taxon>
        <taxon>Ciliophora</taxon>
        <taxon>Intramacronucleata</taxon>
        <taxon>Oligohymenophorea</taxon>
        <taxon>Scuticociliatia</taxon>
        <taxon>Philasterida</taxon>
        <taxon>Pseudocohnilembidae</taxon>
        <taxon>Pseudocohnilembus</taxon>
    </lineage>
</organism>
<comment type="caution">
    <text evidence="1">The sequence shown here is derived from an EMBL/GenBank/DDBJ whole genome shotgun (WGS) entry which is preliminary data.</text>
</comment>
<dbReference type="InParanoid" id="A0A0V0QBB2"/>
<proteinExistence type="predicted"/>
<reference evidence="1 2" key="1">
    <citation type="journal article" date="2015" name="Sci. Rep.">
        <title>Genome of the facultative scuticociliatosis pathogen Pseudocohnilembus persalinus provides insight into its virulence through horizontal gene transfer.</title>
        <authorList>
            <person name="Xiong J."/>
            <person name="Wang G."/>
            <person name="Cheng J."/>
            <person name="Tian M."/>
            <person name="Pan X."/>
            <person name="Warren A."/>
            <person name="Jiang C."/>
            <person name="Yuan D."/>
            <person name="Miao W."/>
        </authorList>
    </citation>
    <scope>NUCLEOTIDE SEQUENCE [LARGE SCALE GENOMIC DNA]</scope>
    <source>
        <strain evidence="1">36N120E</strain>
    </source>
</reference>